<gene>
    <name evidence="5" type="ORF">FHU33_2509</name>
</gene>
<dbReference type="PIRSF" id="PIRSF005962">
    <property type="entry name" value="Pept_M20D_amidohydro"/>
    <property type="match status" value="1"/>
</dbReference>
<accession>A0A543PG85</accession>
<evidence type="ECO:0000256" key="3">
    <source>
        <dbReference type="SAM" id="MobiDB-lite"/>
    </source>
</evidence>
<keyword evidence="6" id="KW-1185">Reference proteome</keyword>
<comment type="cofactor">
    <cofactor evidence="2">
        <name>Mn(2+)</name>
        <dbReference type="ChEBI" id="CHEBI:29035"/>
    </cofactor>
    <text evidence="2">The Mn(2+) ion enhances activity.</text>
</comment>
<keyword evidence="1 5" id="KW-0378">Hydrolase</keyword>
<feature type="binding site" evidence="2">
    <location>
        <position position="166"/>
    </location>
    <ligand>
        <name>Mn(2+)</name>
        <dbReference type="ChEBI" id="CHEBI:29035"/>
        <label>2</label>
    </ligand>
</feature>
<dbReference type="Pfam" id="PF01546">
    <property type="entry name" value="Peptidase_M20"/>
    <property type="match status" value="1"/>
</dbReference>
<dbReference type="InterPro" id="IPR002933">
    <property type="entry name" value="Peptidase_M20"/>
</dbReference>
<feature type="domain" description="Peptidase M20 dimerisation" evidence="4">
    <location>
        <begin position="190"/>
        <end position="279"/>
    </location>
</feature>
<dbReference type="GO" id="GO:0050118">
    <property type="term" value="F:N-acetyldiaminopimelate deacetylase activity"/>
    <property type="evidence" value="ECO:0007669"/>
    <property type="project" value="UniProtKB-ARBA"/>
</dbReference>
<evidence type="ECO:0000256" key="2">
    <source>
        <dbReference type="PIRSR" id="PIRSR005962-1"/>
    </source>
</evidence>
<dbReference type="InterPro" id="IPR036264">
    <property type="entry name" value="Bact_exopeptidase_dim_dom"/>
</dbReference>
<keyword evidence="2" id="KW-0479">Metal-binding</keyword>
<dbReference type="Gene3D" id="3.40.630.10">
    <property type="entry name" value="Zn peptidases"/>
    <property type="match status" value="1"/>
</dbReference>
<protein>
    <submittedName>
        <fullName evidence="5">Hippurate hydrolase</fullName>
    </submittedName>
</protein>
<dbReference type="PANTHER" id="PTHR11014:SF63">
    <property type="entry name" value="METALLOPEPTIDASE, PUTATIVE (AFU_ORTHOLOGUE AFUA_6G09600)-RELATED"/>
    <property type="match status" value="1"/>
</dbReference>
<feature type="region of interest" description="Disordered" evidence="3">
    <location>
        <begin position="393"/>
        <end position="413"/>
    </location>
</feature>
<feature type="binding site" evidence="2">
    <location>
        <position position="105"/>
    </location>
    <ligand>
        <name>Mn(2+)</name>
        <dbReference type="ChEBI" id="CHEBI:29035"/>
        <label>2</label>
    </ligand>
</feature>
<keyword evidence="2" id="KW-0464">Manganese</keyword>
<dbReference type="FunFam" id="3.30.70.360:FF:000001">
    <property type="entry name" value="N-acetyldiaminopimelate deacetylase"/>
    <property type="match status" value="1"/>
</dbReference>
<feature type="compositionally biased region" description="Low complexity" evidence="3">
    <location>
        <begin position="393"/>
        <end position="402"/>
    </location>
</feature>
<name>A0A543PG85_9ACTN</name>
<reference evidence="5 6" key="1">
    <citation type="submission" date="2019-06" db="EMBL/GenBank/DDBJ databases">
        <title>Sequencing the genomes of 1000 actinobacteria strains.</title>
        <authorList>
            <person name="Klenk H.-P."/>
        </authorList>
    </citation>
    <scope>NUCLEOTIDE SEQUENCE [LARGE SCALE GENOMIC DNA]</scope>
    <source>
        <strain evidence="5 6">DSM 46837</strain>
    </source>
</reference>
<dbReference type="PANTHER" id="PTHR11014">
    <property type="entry name" value="PEPTIDASE M20 FAMILY MEMBER"/>
    <property type="match status" value="1"/>
</dbReference>
<sequence length="413" mass="43214">MSPTPMSQDLAARVRRWRHDLHQIPETGLQEHRTGDYLATELEAMGVEVTRGIGGTGLVATLRRDEAGTTGRPAIALCADMDGLPLAERGDRPYRSRHDGVMHACGHDGHMAMVLGAGHVLAAEGGFTGAVHLVFQPAEEHGLGAEAMIADGLFDRFPVEAIFGLHNMPGHPAGRISTRAGALMAGEDNFEILVTGRGGHAARPQMVIDPIVVAAQIVLALQTAVSRNLDPADPAVVSCTEITTDGARNAIPGEVVIRGDTRSFTPGVRAVLEQRIREISAGISAAHGASCAVTYTHEFEPTVNEPAATVLALTAAALTVPDDQVDPDTAPWTASEDFGAFLREVPGCFALLGTGEAGAAGGTPLHSPDYDFNDDVLETGVAYFVNLVRTALPTGGPTGTPVRPEPPAPQGPR</sequence>
<dbReference type="InterPro" id="IPR011650">
    <property type="entry name" value="Peptidase_M20_dimer"/>
</dbReference>
<organism evidence="5 6">
    <name type="scientific">Blastococcus colisei</name>
    <dbReference type="NCBI Taxonomy" id="1564162"/>
    <lineage>
        <taxon>Bacteria</taxon>
        <taxon>Bacillati</taxon>
        <taxon>Actinomycetota</taxon>
        <taxon>Actinomycetes</taxon>
        <taxon>Geodermatophilales</taxon>
        <taxon>Geodermatophilaceae</taxon>
        <taxon>Blastococcus</taxon>
    </lineage>
</organism>
<evidence type="ECO:0000313" key="5">
    <source>
        <dbReference type="EMBL" id="TQN43085.1"/>
    </source>
</evidence>
<dbReference type="GO" id="GO:0046872">
    <property type="term" value="F:metal ion binding"/>
    <property type="evidence" value="ECO:0007669"/>
    <property type="project" value="UniProtKB-KW"/>
</dbReference>
<dbReference type="AlphaFoldDB" id="A0A543PG85"/>
<feature type="binding site" evidence="2">
    <location>
        <position position="366"/>
    </location>
    <ligand>
        <name>Mn(2+)</name>
        <dbReference type="ChEBI" id="CHEBI:29035"/>
        <label>2</label>
    </ligand>
</feature>
<evidence type="ECO:0000256" key="1">
    <source>
        <dbReference type="ARBA" id="ARBA00022801"/>
    </source>
</evidence>
<feature type="binding site" evidence="2">
    <location>
        <position position="140"/>
    </location>
    <ligand>
        <name>Mn(2+)</name>
        <dbReference type="ChEBI" id="CHEBI:29035"/>
        <label>2</label>
    </ligand>
</feature>
<dbReference type="SUPFAM" id="SSF53187">
    <property type="entry name" value="Zn-dependent exopeptidases"/>
    <property type="match status" value="1"/>
</dbReference>
<dbReference type="Proteomes" id="UP000319865">
    <property type="component" value="Unassembled WGS sequence"/>
</dbReference>
<dbReference type="EMBL" id="VFQE01000001">
    <property type="protein sequence ID" value="TQN43085.1"/>
    <property type="molecule type" value="Genomic_DNA"/>
</dbReference>
<dbReference type="Gene3D" id="3.30.70.360">
    <property type="match status" value="1"/>
</dbReference>
<feature type="binding site" evidence="2">
    <location>
        <position position="107"/>
    </location>
    <ligand>
        <name>Mn(2+)</name>
        <dbReference type="ChEBI" id="CHEBI:29035"/>
        <label>2</label>
    </ligand>
</feature>
<dbReference type="SUPFAM" id="SSF55031">
    <property type="entry name" value="Bacterial exopeptidase dimerisation domain"/>
    <property type="match status" value="1"/>
</dbReference>
<evidence type="ECO:0000313" key="6">
    <source>
        <dbReference type="Proteomes" id="UP000319865"/>
    </source>
</evidence>
<dbReference type="GO" id="GO:0019877">
    <property type="term" value="P:diaminopimelate biosynthetic process"/>
    <property type="evidence" value="ECO:0007669"/>
    <property type="project" value="UniProtKB-ARBA"/>
</dbReference>
<feature type="compositionally biased region" description="Pro residues" evidence="3">
    <location>
        <begin position="403"/>
        <end position="413"/>
    </location>
</feature>
<proteinExistence type="predicted"/>
<dbReference type="NCBIfam" id="TIGR01891">
    <property type="entry name" value="amidohydrolases"/>
    <property type="match status" value="1"/>
</dbReference>
<dbReference type="Pfam" id="PF07687">
    <property type="entry name" value="M20_dimer"/>
    <property type="match status" value="1"/>
</dbReference>
<dbReference type="InterPro" id="IPR017439">
    <property type="entry name" value="Amidohydrolase"/>
</dbReference>
<comment type="caution">
    <text evidence="5">The sequence shown here is derived from an EMBL/GenBank/DDBJ whole genome shotgun (WGS) entry which is preliminary data.</text>
</comment>
<evidence type="ECO:0000259" key="4">
    <source>
        <dbReference type="Pfam" id="PF07687"/>
    </source>
</evidence>